<dbReference type="EMBL" id="QNUK01000427">
    <property type="protein sequence ID" value="KAF5893562.1"/>
    <property type="molecule type" value="Genomic_DNA"/>
</dbReference>
<name>A0A8J4U877_CLAMG</name>
<keyword evidence="3" id="KW-0106">Calcium</keyword>
<evidence type="ECO:0000256" key="1">
    <source>
        <dbReference type="ARBA" id="ARBA00022536"/>
    </source>
</evidence>
<dbReference type="PROSITE" id="PS50026">
    <property type="entry name" value="EGF_3"/>
    <property type="match status" value="1"/>
</dbReference>
<keyword evidence="4 5" id="KW-1015">Disulfide bond</keyword>
<feature type="domain" description="EGF-like" evidence="6">
    <location>
        <begin position="137"/>
        <end position="178"/>
    </location>
</feature>
<feature type="non-terminal residue" evidence="7">
    <location>
        <position position="188"/>
    </location>
</feature>
<keyword evidence="2" id="KW-0677">Repeat</keyword>
<dbReference type="AlphaFoldDB" id="A0A8J4U877"/>
<keyword evidence="1 5" id="KW-0245">EGF-like domain</keyword>
<evidence type="ECO:0000256" key="2">
    <source>
        <dbReference type="ARBA" id="ARBA00022737"/>
    </source>
</evidence>
<comment type="caution">
    <text evidence="5">Lacks conserved residue(s) required for the propagation of feature annotation.</text>
</comment>
<dbReference type="PANTHER" id="PTHR10199">
    <property type="entry name" value="THROMBOSPONDIN"/>
    <property type="match status" value="1"/>
</dbReference>
<evidence type="ECO:0000313" key="7">
    <source>
        <dbReference type="EMBL" id="KAF5893562.1"/>
    </source>
</evidence>
<feature type="non-terminal residue" evidence="7">
    <location>
        <position position="1"/>
    </location>
</feature>
<evidence type="ECO:0000256" key="3">
    <source>
        <dbReference type="ARBA" id="ARBA00022837"/>
    </source>
</evidence>
<dbReference type="FunFam" id="2.10.25.10:FF:000027">
    <property type="entry name" value="Thrombospondin 3"/>
    <property type="match status" value="3"/>
</dbReference>
<proteinExistence type="predicted"/>
<dbReference type="Proteomes" id="UP000727407">
    <property type="component" value="Unassembled WGS sequence"/>
</dbReference>
<evidence type="ECO:0000256" key="5">
    <source>
        <dbReference type="PROSITE-ProRule" id="PRU00076"/>
    </source>
</evidence>
<evidence type="ECO:0000259" key="6">
    <source>
        <dbReference type="PROSITE" id="PS50026"/>
    </source>
</evidence>
<gene>
    <name evidence="7" type="primary">thbs3a</name>
    <name evidence="7" type="ORF">DAT39_016739</name>
</gene>
<keyword evidence="8" id="KW-1185">Reference proteome</keyword>
<protein>
    <submittedName>
        <fullName evidence="7">Thrombospondin-3</fullName>
    </submittedName>
</protein>
<evidence type="ECO:0000313" key="8">
    <source>
        <dbReference type="Proteomes" id="UP000727407"/>
    </source>
</evidence>
<accession>A0A8J4U877</accession>
<organism evidence="7 8">
    <name type="scientific">Clarias magur</name>
    <name type="common">Asian catfish</name>
    <name type="synonym">Macropteronotus magur</name>
    <dbReference type="NCBI Taxonomy" id="1594786"/>
    <lineage>
        <taxon>Eukaryota</taxon>
        <taxon>Metazoa</taxon>
        <taxon>Chordata</taxon>
        <taxon>Craniata</taxon>
        <taxon>Vertebrata</taxon>
        <taxon>Euteleostomi</taxon>
        <taxon>Actinopterygii</taxon>
        <taxon>Neopterygii</taxon>
        <taxon>Teleostei</taxon>
        <taxon>Ostariophysi</taxon>
        <taxon>Siluriformes</taxon>
        <taxon>Clariidae</taxon>
        <taxon>Clarias</taxon>
    </lineage>
</organism>
<reference evidence="7" key="1">
    <citation type="submission" date="2020-07" db="EMBL/GenBank/DDBJ databases">
        <title>Clarias magur genome sequencing, assembly and annotation.</title>
        <authorList>
            <person name="Kushwaha B."/>
            <person name="Kumar R."/>
            <person name="Das P."/>
            <person name="Joshi C.G."/>
            <person name="Kumar D."/>
            <person name="Nagpure N.S."/>
            <person name="Pandey M."/>
            <person name="Agarwal S."/>
            <person name="Srivastava S."/>
            <person name="Singh M."/>
            <person name="Sahoo L."/>
            <person name="Jayasankar P."/>
            <person name="Meher P.K."/>
            <person name="Koringa P.G."/>
            <person name="Iquebal M.A."/>
            <person name="Das S.P."/>
            <person name="Bit A."/>
            <person name="Patnaik S."/>
            <person name="Patel N."/>
            <person name="Shah T.M."/>
            <person name="Hinsu A."/>
            <person name="Jena J.K."/>
        </authorList>
    </citation>
    <scope>NUCLEOTIDE SEQUENCE</scope>
    <source>
        <strain evidence="7">CIFAMagur01</strain>
        <tissue evidence="7">Testis</tissue>
    </source>
</reference>
<dbReference type="InterPro" id="IPR000742">
    <property type="entry name" value="EGF"/>
</dbReference>
<dbReference type="PANTHER" id="PTHR10199:SF89">
    <property type="entry name" value="THROMBOSPONDIN-3"/>
    <property type="match status" value="1"/>
</dbReference>
<comment type="caution">
    <text evidence="7">The sequence shown here is derived from an EMBL/GenBank/DDBJ whole genome shotgun (WGS) entry which is preliminary data.</text>
</comment>
<dbReference type="OrthoDB" id="14563at2759"/>
<sequence length="188" mass="19881">SKPCYDGVACVDVSEFPGFRCGSCPSGTTGNGTHCQDIDEVPLRHTDIVHSLSLLLSVSLSGFHDLPSRCQSKPCYDGVACVDVSEFPGFRCGSCPSGTTGNGTHCQDIDEVPLRHTDIVHSLSLLLSVSLSGFHDLPSRCQSKPCYDGAACVDVSEFPGFRCGSCPSGTTGNGTHCQDIDEVPLRHT</sequence>
<evidence type="ECO:0000256" key="4">
    <source>
        <dbReference type="ARBA" id="ARBA00023157"/>
    </source>
</evidence>
<feature type="disulfide bond" evidence="5">
    <location>
        <begin position="146"/>
        <end position="163"/>
    </location>
</feature>
<dbReference type="SMART" id="SM00181">
    <property type="entry name" value="EGF"/>
    <property type="match status" value="3"/>
</dbReference>
<dbReference type="Gene3D" id="2.10.25.10">
    <property type="entry name" value="Laminin"/>
    <property type="match status" value="3"/>
</dbReference>